<keyword evidence="2" id="KW-1185">Reference proteome</keyword>
<evidence type="ECO:0000313" key="2">
    <source>
        <dbReference type="Proteomes" id="UP000607645"/>
    </source>
</evidence>
<dbReference type="EMBL" id="JACOPQ010000010">
    <property type="protein sequence ID" value="MBC5737834.1"/>
    <property type="molecule type" value="Genomic_DNA"/>
</dbReference>
<dbReference type="AlphaFoldDB" id="A0A8J6JMV3"/>
<organism evidence="1 2">
    <name type="scientific">Lawsonibacter faecis</name>
    <dbReference type="NCBI Taxonomy" id="2763052"/>
    <lineage>
        <taxon>Bacteria</taxon>
        <taxon>Bacillati</taxon>
        <taxon>Bacillota</taxon>
        <taxon>Clostridia</taxon>
        <taxon>Eubacteriales</taxon>
        <taxon>Oscillospiraceae</taxon>
        <taxon>Lawsonibacter</taxon>
    </lineage>
</organism>
<proteinExistence type="predicted"/>
<protein>
    <submittedName>
        <fullName evidence="1">Uncharacterized protein</fullName>
    </submittedName>
</protein>
<gene>
    <name evidence="1" type="ORF">H8S62_12535</name>
</gene>
<dbReference type="Proteomes" id="UP000607645">
    <property type="component" value="Unassembled WGS sequence"/>
</dbReference>
<comment type="caution">
    <text evidence="1">The sequence shown here is derived from an EMBL/GenBank/DDBJ whole genome shotgun (WGS) entry which is preliminary data.</text>
</comment>
<sequence>MEMYVRYHNLPEGVTPDTLKLELANLLEEDGWLTGSGEGYVELELEDELTNPKHGILAVKHYLQSAGYPRDTMIELSGVAVGIYE</sequence>
<reference evidence="1" key="1">
    <citation type="submission" date="2020-08" db="EMBL/GenBank/DDBJ databases">
        <title>Genome public.</title>
        <authorList>
            <person name="Liu C."/>
            <person name="Sun Q."/>
        </authorList>
    </citation>
    <scope>NUCLEOTIDE SEQUENCE</scope>
    <source>
        <strain evidence="1">NSJ-52</strain>
    </source>
</reference>
<name>A0A8J6JMV3_9FIRM</name>
<accession>A0A8J6JMV3</accession>
<dbReference type="RefSeq" id="WP_155151550.1">
    <property type="nucleotide sequence ID" value="NZ_JACOPQ010000010.1"/>
</dbReference>
<evidence type="ECO:0000313" key="1">
    <source>
        <dbReference type="EMBL" id="MBC5737834.1"/>
    </source>
</evidence>